<proteinExistence type="predicted"/>
<dbReference type="PANTHER" id="PTHR37827:SF1">
    <property type="entry name" value="HNH DOMAIN-CONTAINING PROTEIN"/>
    <property type="match status" value="1"/>
</dbReference>
<organism evidence="2 3">
    <name type="scientific">Sphaerosporella brunnea</name>
    <dbReference type="NCBI Taxonomy" id="1250544"/>
    <lineage>
        <taxon>Eukaryota</taxon>
        <taxon>Fungi</taxon>
        <taxon>Dikarya</taxon>
        <taxon>Ascomycota</taxon>
        <taxon>Pezizomycotina</taxon>
        <taxon>Pezizomycetes</taxon>
        <taxon>Pezizales</taxon>
        <taxon>Pyronemataceae</taxon>
        <taxon>Sphaerosporella</taxon>
    </lineage>
</organism>
<evidence type="ECO:0000313" key="3">
    <source>
        <dbReference type="Proteomes" id="UP000326924"/>
    </source>
</evidence>
<gene>
    <name evidence="2" type="ORF">FN846DRAFT_902548</name>
</gene>
<name>A0A5J5F9K7_9PEZI</name>
<comment type="caution">
    <text evidence="2">The sequence shown here is derived from an EMBL/GenBank/DDBJ whole genome shotgun (WGS) entry which is preliminary data.</text>
</comment>
<dbReference type="AlphaFoldDB" id="A0A5J5F9K7"/>
<evidence type="ECO:0000256" key="1">
    <source>
        <dbReference type="SAM" id="MobiDB-lite"/>
    </source>
</evidence>
<sequence>MASNASAQASTNFALLRECLSLPILRQAAQPASSPSTRRAKRKQKSKNPNSSSTPAPEAPTDDDDATELADFIDYLSTELFSALPGPLQTLTAHTTTTTVATPADFPPHLLDTLRAYTTAEPEALLRGVVAEYTAAAQAPPPVWSRTRPADGRCQMCARAVPLTYHHLFPREVHDKAVRRGWCAAKAELGRVAWVCRPCHDFVHRLAPNEELARDWNTLDALMAREDVASWRRWVGRQR</sequence>
<evidence type="ECO:0000313" key="2">
    <source>
        <dbReference type="EMBL" id="KAA8913933.1"/>
    </source>
</evidence>
<keyword evidence="3" id="KW-1185">Reference proteome</keyword>
<dbReference type="Proteomes" id="UP000326924">
    <property type="component" value="Unassembled WGS sequence"/>
</dbReference>
<feature type="region of interest" description="Disordered" evidence="1">
    <location>
        <begin position="27"/>
        <end position="65"/>
    </location>
</feature>
<dbReference type="PANTHER" id="PTHR37827">
    <property type="entry name" value="TUDOR DOMAIN-CONTAINING PROTEIN"/>
    <property type="match status" value="1"/>
</dbReference>
<dbReference type="OrthoDB" id="4850648at2759"/>
<reference evidence="2 3" key="1">
    <citation type="submission" date="2019-09" db="EMBL/GenBank/DDBJ databases">
        <title>Draft genome of the ectomycorrhizal ascomycete Sphaerosporella brunnea.</title>
        <authorList>
            <consortium name="DOE Joint Genome Institute"/>
            <person name="Benucci G.M."/>
            <person name="Marozzi G."/>
            <person name="Antonielli L."/>
            <person name="Sanchez S."/>
            <person name="Marco P."/>
            <person name="Wang X."/>
            <person name="Falini L.B."/>
            <person name="Barry K."/>
            <person name="Haridas S."/>
            <person name="Lipzen A."/>
            <person name="Labutti K."/>
            <person name="Grigoriev I.V."/>
            <person name="Murat C."/>
            <person name="Martin F."/>
            <person name="Albertini E."/>
            <person name="Donnini D."/>
            <person name="Bonito G."/>
        </authorList>
    </citation>
    <scope>NUCLEOTIDE SEQUENCE [LARGE SCALE GENOMIC DNA]</scope>
    <source>
        <strain evidence="2 3">Sb_GMNB300</strain>
    </source>
</reference>
<dbReference type="EMBL" id="VXIS01000011">
    <property type="protein sequence ID" value="KAA8913933.1"/>
    <property type="molecule type" value="Genomic_DNA"/>
</dbReference>
<evidence type="ECO:0008006" key="4">
    <source>
        <dbReference type="Google" id="ProtNLM"/>
    </source>
</evidence>
<accession>A0A5J5F9K7</accession>
<protein>
    <recommendedName>
        <fullName evidence="4">HNH domain-containing protein</fullName>
    </recommendedName>
</protein>
<dbReference type="InParanoid" id="A0A5J5F9K7"/>